<proteinExistence type="predicted"/>
<dbReference type="Proteomes" id="UP000215914">
    <property type="component" value="Unassembled WGS sequence"/>
</dbReference>
<keyword evidence="3" id="KW-1185">Reference proteome</keyword>
<comment type="caution">
    <text evidence="2">The sequence shown here is derived from an EMBL/GenBank/DDBJ whole genome shotgun (WGS) entry which is preliminary data.</text>
</comment>
<dbReference type="AlphaFoldDB" id="A0A9K3ISA7"/>
<dbReference type="EMBL" id="MNCJ02000321">
    <property type="protein sequence ID" value="KAF5801736.1"/>
    <property type="molecule type" value="Genomic_DNA"/>
</dbReference>
<sequence length="51" mass="5830">MFWFCCQFAPCREQNGKTNNLDGVRGREQTGKKTETSGSKMAIFKGLEQNR</sequence>
<feature type="compositionally biased region" description="Basic and acidic residues" evidence="1">
    <location>
        <begin position="24"/>
        <end position="35"/>
    </location>
</feature>
<feature type="region of interest" description="Disordered" evidence="1">
    <location>
        <begin position="17"/>
        <end position="37"/>
    </location>
</feature>
<dbReference type="Gramene" id="mRNA:HanXRQr2_Chr06g0251531">
    <property type="protein sequence ID" value="CDS:HanXRQr2_Chr06g0251531.1"/>
    <property type="gene ID" value="HanXRQr2_Chr06g0251531"/>
</dbReference>
<protein>
    <submittedName>
        <fullName evidence="2">Uncharacterized protein</fullName>
    </submittedName>
</protein>
<gene>
    <name evidence="2" type="ORF">HanXRQr2_Chr06g0251531</name>
</gene>
<evidence type="ECO:0000313" key="3">
    <source>
        <dbReference type="Proteomes" id="UP000215914"/>
    </source>
</evidence>
<name>A0A9K3ISA7_HELAN</name>
<reference evidence="2" key="2">
    <citation type="submission" date="2020-06" db="EMBL/GenBank/DDBJ databases">
        <title>Helianthus annuus Genome sequencing and assembly Release 2.</title>
        <authorList>
            <person name="Gouzy J."/>
            <person name="Langlade N."/>
            <person name="Munos S."/>
        </authorList>
    </citation>
    <scope>NUCLEOTIDE SEQUENCE</scope>
    <source>
        <tissue evidence="2">Leaves</tissue>
    </source>
</reference>
<evidence type="ECO:0000256" key="1">
    <source>
        <dbReference type="SAM" id="MobiDB-lite"/>
    </source>
</evidence>
<organism evidence="2 3">
    <name type="scientific">Helianthus annuus</name>
    <name type="common">Common sunflower</name>
    <dbReference type="NCBI Taxonomy" id="4232"/>
    <lineage>
        <taxon>Eukaryota</taxon>
        <taxon>Viridiplantae</taxon>
        <taxon>Streptophyta</taxon>
        <taxon>Embryophyta</taxon>
        <taxon>Tracheophyta</taxon>
        <taxon>Spermatophyta</taxon>
        <taxon>Magnoliopsida</taxon>
        <taxon>eudicotyledons</taxon>
        <taxon>Gunneridae</taxon>
        <taxon>Pentapetalae</taxon>
        <taxon>asterids</taxon>
        <taxon>campanulids</taxon>
        <taxon>Asterales</taxon>
        <taxon>Asteraceae</taxon>
        <taxon>Asteroideae</taxon>
        <taxon>Heliantheae alliance</taxon>
        <taxon>Heliantheae</taxon>
        <taxon>Helianthus</taxon>
    </lineage>
</organism>
<accession>A0A9K3ISA7</accession>
<evidence type="ECO:0000313" key="2">
    <source>
        <dbReference type="EMBL" id="KAF5801736.1"/>
    </source>
</evidence>
<reference evidence="2" key="1">
    <citation type="journal article" date="2017" name="Nature">
        <title>The sunflower genome provides insights into oil metabolism, flowering and Asterid evolution.</title>
        <authorList>
            <person name="Badouin H."/>
            <person name="Gouzy J."/>
            <person name="Grassa C.J."/>
            <person name="Murat F."/>
            <person name="Staton S.E."/>
            <person name="Cottret L."/>
            <person name="Lelandais-Briere C."/>
            <person name="Owens G.L."/>
            <person name="Carrere S."/>
            <person name="Mayjonade B."/>
            <person name="Legrand L."/>
            <person name="Gill N."/>
            <person name="Kane N.C."/>
            <person name="Bowers J.E."/>
            <person name="Hubner S."/>
            <person name="Bellec A."/>
            <person name="Berard A."/>
            <person name="Berges H."/>
            <person name="Blanchet N."/>
            <person name="Boniface M.C."/>
            <person name="Brunel D."/>
            <person name="Catrice O."/>
            <person name="Chaidir N."/>
            <person name="Claudel C."/>
            <person name="Donnadieu C."/>
            <person name="Faraut T."/>
            <person name="Fievet G."/>
            <person name="Helmstetter N."/>
            <person name="King M."/>
            <person name="Knapp S.J."/>
            <person name="Lai Z."/>
            <person name="Le Paslier M.C."/>
            <person name="Lippi Y."/>
            <person name="Lorenzon L."/>
            <person name="Mandel J.R."/>
            <person name="Marage G."/>
            <person name="Marchand G."/>
            <person name="Marquand E."/>
            <person name="Bret-Mestries E."/>
            <person name="Morien E."/>
            <person name="Nambeesan S."/>
            <person name="Nguyen T."/>
            <person name="Pegot-Espagnet P."/>
            <person name="Pouilly N."/>
            <person name="Raftis F."/>
            <person name="Sallet E."/>
            <person name="Schiex T."/>
            <person name="Thomas J."/>
            <person name="Vandecasteele C."/>
            <person name="Vares D."/>
            <person name="Vear F."/>
            <person name="Vautrin S."/>
            <person name="Crespi M."/>
            <person name="Mangin B."/>
            <person name="Burke J.M."/>
            <person name="Salse J."/>
            <person name="Munos S."/>
            <person name="Vincourt P."/>
            <person name="Rieseberg L.H."/>
            <person name="Langlade N.B."/>
        </authorList>
    </citation>
    <scope>NUCLEOTIDE SEQUENCE</scope>
    <source>
        <tissue evidence="2">Leaves</tissue>
    </source>
</reference>